<evidence type="ECO:0000313" key="3">
    <source>
        <dbReference type="EMBL" id="WLD58027.1"/>
    </source>
</evidence>
<sequence>MRWLIAATVMMMALVAKAAPSPEGVWFTIDDETGEVRSRVELTVVGGELRGHILEILKSDRPREEWFCDQCRGSKRNAPLEGLQIIEGLTWDDRKQEWNGGTILDPANGREYKALLSVADDDQTLEVRGFVGFALIGRTQNWQRAE</sequence>
<reference evidence="3" key="1">
    <citation type="submission" date="2022-07" db="EMBL/GenBank/DDBJ databases">
        <title>Complete genome sequence of Salinispirillum sp. LH10-3-1 capable of multiple carbohydrate inversion isolated from a soda lake.</title>
        <authorList>
            <person name="Liu J."/>
            <person name="Zhai Y."/>
            <person name="Zhang H."/>
            <person name="Yang H."/>
            <person name="Qu J."/>
            <person name="Li J."/>
        </authorList>
    </citation>
    <scope>NUCLEOTIDE SEQUENCE</scope>
    <source>
        <strain evidence="3">LH 10-3-1</strain>
    </source>
</reference>
<gene>
    <name evidence="3" type="ORF">NFC81_15135</name>
</gene>
<dbReference type="InterPro" id="IPR019223">
    <property type="entry name" value="DUF2147"/>
</dbReference>
<feature type="chain" id="PRO_5044213203" evidence="1">
    <location>
        <begin position="19"/>
        <end position="146"/>
    </location>
</feature>
<dbReference type="PANTHER" id="PTHR36919">
    <property type="entry name" value="BLR1215 PROTEIN"/>
    <property type="match status" value="1"/>
</dbReference>
<name>A0AB38YF83_9GAMM</name>
<accession>A0AB38YF83</accession>
<organism evidence="3">
    <name type="scientific">Salinispirillum sp. LH 10-3-1</name>
    <dbReference type="NCBI Taxonomy" id="2952525"/>
    <lineage>
        <taxon>Bacteria</taxon>
        <taxon>Pseudomonadati</taxon>
        <taxon>Pseudomonadota</taxon>
        <taxon>Gammaproteobacteria</taxon>
        <taxon>Oceanospirillales</taxon>
        <taxon>Saccharospirillaceae</taxon>
        <taxon>Salinispirillum</taxon>
    </lineage>
</organism>
<dbReference type="EMBL" id="CP101717">
    <property type="protein sequence ID" value="WLD58027.1"/>
    <property type="molecule type" value="Genomic_DNA"/>
</dbReference>
<dbReference type="AlphaFoldDB" id="A0AB38YF83"/>
<dbReference type="RefSeq" id="WP_304995311.1">
    <property type="nucleotide sequence ID" value="NZ_CP101717.1"/>
</dbReference>
<evidence type="ECO:0000259" key="2">
    <source>
        <dbReference type="Pfam" id="PF09917"/>
    </source>
</evidence>
<evidence type="ECO:0000256" key="1">
    <source>
        <dbReference type="SAM" id="SignalP"/>
    </source>
</evidence>
<dbReference type="PANTHER" id="PTHR36919:SF3">
    <property type="entry name" value="BLL5882 PROTEIN"/>
    <property type="match status" value="1"/>
</dbReference>
<feature type="signal peptide" evidence="1">
    <location>
        <begin position="1"/>
        <end position="18"/>
    </location>
</feature>
<keyword evidence="1" id="KW-0732">Signal</keyword>
<proteinExistence type="predicted"/>
<dbReference type="Gene3D" id="2.40.128.520">
    <property type="match status" value="1"/>
</dbReference>
<feature type="domain" description="DUF2147" evidence="2">
    <location>
        <begin position="24"/>
        <end position="144"/>
    </location>
</feature>
<dbReference type="Pfam" id="PF09917">
    <property type="entry name" value="DUF2147"/>
    <property type="match status" value="1"/>
</dbReference>
<protein>
    <submittedName>
        <fullName evidence="3">DUF2147 domain-containing protein</fullName>
    </submittedName>
</protein>